<organism evidence="10 11">
    <name type="scientific">Neonectria ditissima</name>
    <dbReference type="NCBI Taxonomy" id="78410"/>
    <lineage>
        <taxon>Eukaryota</taxon>
        <taxon>Fungi</taxon>
        <taxon>Dikarya</taxon>
        <taxon>Ascomycota</taxon>
        <taxon>Pezizomycotina</taxon>
        <taxon>Sordariomycetes</taxon>
        <taxon>Hypocreomycetidae</taxon>
        <taxon>Hypocreales</taxon>
        <taxon>Nectriaceae</taxon>
        <taxon>Neonectria</taxon>
    </lineage>
</organism>
<evidence type="ECO:0000259" key="9">
    <source>
        <dbReference type="PROSITE" id="PS50850"/>
    </source>
</evidence>
<dbReference type="STRING" id="78410.A0A0P7BP56"/>
<feature type="transmembrane region" description="Helical" evidence="8">
    <location>
        <begin position="379"/>
        <end position="400"/>
    </location>
</feature>
<feature type="region of interest" description="Disordered" evidence="7">
    <location>
        <begin position="1"/>
        <end position="61"/>
    </location>
</feature>
<evidence type="ECO:0000256" key="8">
    <source>
        <dbReference type="SAM" id="Phobius"/>
    </source>
</evidence>
<dbReference type="SUPFAM" id="SSF103473">
    <property type="entry name" value="MFS general substrate transporter"/>
    <property type="match status" value="1"/>
</dbReference>
<keyword evidence="11" id="KW-1185">Reference proteome</keyword>
<feature type="transmembrane region" description="Helical" evidence="8">
    <location>
        <begin position="472"/>
        <end position="492"/>
    </location>
</feature>
<dbReference type="GO" id="GO:0022857">
    <property type="term" value="F:transmembrane transporter activity"/>
    <property type="evidence" value="ECO:0007669"/>
    <property type="project" value="InterPro"/>
</dbReference>
<evidence type="ECO:0000256" key="4">
    <source>
        <dbReference type="ARBA" id="ARBA00022989"/>
    </source>
</evidence>
<gene>
    <name evidence="10" type="ORF">AK830_g861</name>
</gene>
<dbReference type="Pfam" id="PF07690">
    <property type="entry name" value="MFS_1"/>
    <property type="match status" value="1"/>
</dbReference>
<feature type="transmembrane region" description="Helical" evidence="8">
    <location>
        <begin position="294"/>
        <end position="318"/>
    </location>
</feature>
<dbReference type="AlphaFoldDB" id="A0A0P7BP56"/>
<protein>
    <submittedName>
        <fullName evidence="10">Putative transporter</fullName>
    </submittedName>
</protein>
<comment type="subcellular location">
    <subcellularLocation>
        <location evidence="1">Membrane</location>
        <topology evidence="1">Multi-pass membrane protein</topology>
    </subcellularLocation>
</comment>
<feature type="compositionally biased region" description="Basic and acidic residues" evidence="7">
    <location>
        <begin position="1"/>
        <end position="10"/>
    </location>
</feature>
<evidence type="ECO:0000256" key="2">
    <source>
        <dbReference type="ARBA" id="ARBA00008335"/>
    </source>
</evidence>
<dbReference type="PANTHER" id="PTHR23502:SF68">
    <property type="entry name" value="MULTIDRUG TRANSPORTER, PUTATIVE (AFU_ORTHOLOGUE AFUA_3G01120)-RELATED"/>
    <property type="match status" value="1"/>
</dbReference>
<keyword evidence="4 8" id="KW-1133">Transmembrane helix</keyword>
<keyword evidence="6" id="KW-0325">Glycoprotein</keyword>
<evidence type="ECO:0000256" key="5">
    <source>
        <dbReference type="ARBA" id="ARBA00023136"/>
    </source>
</evidence>
<dbReference type="Gene3D" id="1.20.1250.20">
    <property type="entry name" value="MFS general substrate transporter like domains"/>
    <property type="match status" value="1"/>
</dbReference>
<dbReference type="EMBL" id="LKCW01000005">
    <property type="protein sequence ID" value="KPM45695.1"/>
    <property type="molecule type" value="Genomic_DNA"/>
</dbReference>
<feature type="transmembrane region" description="Helical" evidence="8">
    <location>
        <begin position="106"/>
        <end position="124"/>
    </location>
</feature>
<proteinExistence type="inferred from homology"/>
<keyword evidence="5 8" id="KW-0472">Membrane</keyword>
<feature type="transmembrane region" description="Helical" evidence="8">
    <location>
        <begin position="338"/>
        <end position="358"/>
    </location>
</feature>
<keyword evidence="3 8" id="KW-0812">Transmembrane</keyword>
<name>A0A0P7BP56_9HYPO</name>
<feature type="transmembrane region" description="Helical" evidence="8">
    <location>
        <begin position="438"/>
        <end position="460"/>
    </location>
</feature>
<comment type="similarity">
    <text evidence="2">Belongs to the major facilitator superfamily.</text>
</comment>
<evidence type="ECO:0000256" key="3">
    <source>
        <dbReference type="ARBA" id="ARBA00022692"/>
    </source>
</evidence>
<dbReference type="GO" id="GO:0016020">
    <property type="term" value="C:membrane"/>
    <property type="evidence" value="ECO:0007669"/>
    <property type="project" value="UniProtKB-SubCell"/>
</dbReference>
<dbReference type="CDD" id="cd17323">
    <property type="entry name" value="MFS_Tpo1_MDR_like"/>
    <property type="match status" value="1"/>
</dbReference>
<feature type="transmembrane region" description="Helical" evidence="8">
    <location>
        <begin position="161"/>
        <end position="183"/>
    </location>
</feature>
<dbReference type="PANTHER" id="PTHR23502">
    <property type="entry name" value="MAJOR FACILITATOR SUPERFAMILY"/>
    <property type="match status" value="1"/>
</dbReference>
<evidence type="ECO:0000256" key="6">
    <source>
        <dbReference type="ARBA" id="ARBA00023180"/>
    </source>
</evidence>
<dbReference type="PROSITE" id="PS50850">
    <property type="entry name" value="MFS"/>
    <property type="match status" value="1"/>
</dbReference>
<reference evidence="10 11" key="1">
    <citation type="submission" date="2015-09" db="EMBL/GenBank/DDBJ databases">
        <title>Draft genome of a European isolate of the apple canker pathogen Neonectria ditissima.</title>
        <authorList>
            <person name="Gomez-Cortecero A."/>
            <person name="Harrison R.J."/>
            <person name="Armitage A.D."/>
        </authorList>
    </citation>
    <scope>NUCLEOTIDE SEQUENCE [LARGE SCALE GENOMIC DNA]</scope>
    <source>
        <strain evidence="10 11">R09/05</strain>
    </source>
</reference>
<feature type="domain" description="Major facilitator superfamily (MFS) profile" evidence="9">
    <location>
        <begin position="69"/>
        <end position="498"/>
    </location>
</feature>
<comment type="caution">
    <text evidence="10">The sequence shown here is derived from an EMBL/GenBank/DDBJ whole genome shotgun (WGS) entry which is preliminary data.</text>
</comment>
<sequence length="508" mass="54785">MTIAGTDDRLGTASTSGSPDDEKNKDIEAGSTSVDLDEPAPRDPNVVDWDGPDDPANPQNWSTGKKAVTVCLVSSITFVTPLASSIFAPGIEQVMAEFHSTDEQLASFIVSVYLLGYSFGPLVLSPLSEMYGRLHIYNISNVLFVVFNIACAVAPNLSALIVLRLLAGLAGCSPLALGAGTLADMISKEKRGAAMASWIMGPILGPIVGPIAGGYLTQEKSWRWSFWVVAMVAGVITVVSFIFMRETYAYTILKHKTARLQKETGNTKLRSAADTGRSAKELFKFAIVRPTKMLIFSPIVFLLSLYMAIVYGYLYLIFTAMPLLFRSQYGFTTGAVGLSYLGIGIGSIIGLAIAGTTSDSLSRYLTKKNGGESKPEYRLPVMIIASFTVPLGLFMYGWTAEKNTHWILPIIGTGFLGLGMLCAMLGTSVYLVDAYAAYAASAMAASTVLRSLVGALLPLAGRKMYDQLGYGWGTSLLAFIAVAMIPVPIVFIKYGERIRQRNLFNVEF</sequence>
<evidence type="ECO:0000313" key="11">
    <source>
        <dbReference type="Proteomes" id="UP000050424"/>
    </source>
</evidence>
<accession>A0A0P7BP56</accession>
<feature type="transmembrane region" description="Helical" evidence="8">
    <location>
        <begin position="406"/>
        <end position="431"/>
    </location>
</feature>
<dbReference type="Proteomes" id="UP000050424">
    <property type="component" value="Unassembled WGS sequence"/>
</dbReference>
<dbReference type="InterPro" id="IPR036259">
    <property type="entry name" value="MFS_trans_sf"/>
</dbReference>
<evidence type="ECO:0000256" key="1">
    <source>
        <dbReference type="ARBA" id="ARBA00004141"/>
    </source>
</evidence>
<evidence type="ECO:0000313" key="10">
    <source>
        <dbReference type="EMBL" id="KPM45695.1"/>
    </source>
</evidence>
<feature type="transmembrane region" description="Helical" evidence="8">
    <location>
        <begin position="224"/>
        <end position="244"/>
    </location>
</feature>
<dbReference type="InterPro" id="IPR011701">
    <property type="entry name" value="MFS"/>
</dbReference>
<dbReference type="InterPro" id="IPR020846">
    <property type="entry name" value="MFS_dom"/>
</dbReference>
<dbReference type="FunFam" id="1.20.1250.20:FF:000011">
    <property type="entry name" value="MFS multidrug transporter, putative"/>
    <property type="match status" value="1"/>
</dbReference>
<evidence type="ECO:0000256" key="7">
    <source>
        <dbReference type="SAM" id="MobiDB-lite"/>
    </source>
</evidence>
<feature type="transmembrane region" description="Helical" evidence="8">
    <location>
        <begin position="195"/>
        <end position="218"/>
    </location>
</feature>
<feature type="transmembrane region" description="Helical" evidence="8">
    <location>
        <begin position="67"/>
        <end position="86"/>
    </location>
</feature>
<dbReference type="OrthoDB" id="5296287at2759"/>
<feature type="transmembrane region" description="Helical" evidence="8">
    <location>
        <begin position="136"/>
        <end position="155"/>
    </location>
</feature>